<dbReference type="SMART" id="SM00312">
    <property type="entry name" value="PX"/>
    <property type="match status" value="1"/>
</dbReference>
<dbReference type="GO" id="GO:0005768">
    <property type="term" value="C:endosome"/>
    <property type="evidence" value="ECO:0007669"/>
    <property type="project" value="TreeGrafter"/>
</dbReference>
<keyword evidence="2" id="KW-0472">Membrane</keyword>
<dbReference type="InterPro" id="IPR012340">
    <property type="entry name" value="NA-bd_OB-fold"/>
</dbReference>
<dbReference type="eggNOG" id="KOG3416">
    <property type="taxonomic scope" value="Eukaryota"/>
</dbReference>
<dbReference type="VEuPathDB" id="AmoebaDB:NAEGRDRAFT_79472"/>
<dbReference type="SUPFAM" id="SSF103657">
    <property type="entry name" value="BAR/IMD domain-like"/>
    <property type="match status" value="1"/>
</dbReference>
<dbReference type="PROSITE" id="PS50195">
    <property type="entry name" value="PX"/>
    <property type="match status" value="1"/>
</dbReference>
<dbReference type="SUPFAM" id="SSF50249">
    <property type="entry name" value="Nucleic acid-binding proteins"/>
    <property type="match status" value="1"/>
</dbReference>
<feature type="transmembrane region" description="Helical" evidence="2">
    <location>
        <begin position="23"/>
        <end position="44"/>
    </location>
</feature>
<keyword evidence="2" id="KW-1133">Transmembrane helix</keyword>
<dbReference type="InParanoid" id="D2VCX2"/>
<dbReference type="STRING" id="5762.D2VCX2"/>
<dbReference type="Proteomes" id="UP000006671">
    <property type="component" value="Unassembled WGS sequence"/>
</dbReference>
<evidence type="ECO:0000259" key="3">
    <source>
        <dbReference type="PROSITE" id="PS50195"/>
    </source>
</evidence>
<dbReference type="SUPFAM" id="SSF64268">
    <property type="entry name" value="PX domain"/>
    <property type="match status" value="1"/>
</dbReference>
<reference evidence="4 5" key="1">
    <citation type="journal article" date="2010" name="Cell">
        <title>The genome of Naegleria gruberi illuminates early eukaryotic versatility.</title>
        <authorList>
            <person name="Fritz-Laylin L.K."/>
            <person name="Prochnik S.E."/>
            <person name="Ginger M.L."/>
            <person name="Dacks J.B."/>
            <person name="Carpenter M.L."/>
            <person name="Field M.C."/>
            <person name="Kuo A."/>
            <person name="Paredez A."/>
            <person name="Chapman J."/>
            <person name="Pham J."/>
            <person name="Shu S."/>
            <person name="Neupane R."/>
            <person name="Cipriano M."/>
            <person name="Mancuso J."/>
            <person name="Tu H."/>
            <person name="Salamov A."/>
            <person name="Lindquist E."/>
            <person name="Shapiro H."/>
            <person name="Lucas S."/>
            <person name="Grigoriev I.V."/>
            <person name="Cande W.Z."/>
            <person name="Fulton C."/>
            <person name="Rokhsar D.S."/>
            <person name="Dawson S.C."/>
        </authorList>
    </citation>
    <scope>NUCLEOTIDE SEQUENCE [LARGE SCALE GENOMIC DNA]</scope>
    <source>
        <strain evidence="4 5">NEG-M</strain>
    </source>
</reference>
<dbReference type="GO" id="GO:0035091">
    <property type="term" value="F:phosphatidylinositol binding"/>
    <property type="evidence" value="ECO:0007669"/>
    <property type="project" value="InterPro"/>
</dbReference>
<name>D2VCX2_NAEGR</name>
<keyword evidence="5" id="KW-1185">Reference proteome</keyword>
<evidence type="ECO:0000313" key="4">
    <source>
        <dbReference type="EMBL" id="EFC45498.1"/>
    </source>
</evidence>
<dbReference type="Pfam" id="PF09325">
    <property type="entry name" value="Vps5"/>
    <property type="match status" value="1"/>
</dbReference>
<dbReference type="eggNOG" id="KOG2273">
    <property type="taxonomic scope" value="Eukaryota"/>
</dbReference>
<dbReference type="PANTHER" id="PTHR10555">
    <property type="entry name" value="SORTING NEXIN"/>
    <property type="match status" value="1"/>
</dbReference>
<feature type="region of interest" description="Disordered" evidence="1">
    <location>
        <begin position="668"/>
        <end position="694"/>
    </location>
</feature>
<dbReference type="InterPro" id="IPR001683">
    <property type="entry name" value="PX_dom"/>
</dbReference>
<dbReference type="OrthoDB" id="271164at2759"/>
<dbReference type="CDD" id="cd07596">
    <property type="entry name" value="BAR_SNX"/>
    <property type="match status" value="1"/>
</dbReference>
<dbReference type="Gene3D" id="2.40.50.140">
    <property type="entry name" value="Nucleic acid-binding proteins"/>
    <property type="match status" value="1"/>
</dbReference>
<keyword evidence="2" id="KW-0812">Transmembrane</keyword>
<evidence type="ECO:0000256" key="2">
    <source>
        <dbReference type="SAM" id="Phobius"/>
    </source>
</evidence>
<dbReference type="InterPro" id="IPR027267">
    <property type="entry name" value="AH/BAR_dom_sf"/>
</dbReference>
<proteinExistence type="predicted"/>
<feature type="compositionally biased region" description="Basic and acidic residues" evidence="1">
    <location>
        <begin position="669"/>
        <end position="678"/>
    </location>
</feature>
<dbReference type="Pfam" id="PF00787">
    <property type="entry name" value="PX"/>
    <property type="match status" value="1"/>
</dbReference>
<sequence>MQRQQSNNPGTDKAMGNLLMNQLLIGNSKNIFVVILTSLLSVYVTQYTTRKINSFRKLMRENPLFLVWGMLNVLSGKPFFNDRKSIQNNIQPEKKEEELKIDENEIDEDIYYVKLHQQRHKTDNALPLNLENIGGMAVNAANVFTRVKRYITAEDILQQNMMMNQQQASQNMEFSDYFVDGSSANIPNFSNIKMPNIGSMNVPPNGQQQSMNRRHSPPTNNNPNNQQLMDPNQKHYKIADLKPNMTDFSITCIVLDKQQTIKTKDNQFITYFVVADDTAYITLTLWNHKADYIVGGDIIRIIGAQTQLWQKNCINLTTSRNANISRVGEYCMVFNESKNISAIEWEESPPGSKKIQNNNYESGFISPPTGEDIRSADNEDYPTLPASQPHQVQASADSDEPAFIFSVSEPEKKSTGKTFDLSYWVYKITIDTKLDQYKQATLICHRRYNDFVWFRELLVSSYSGIIIPPLPEKSILASVEKIFSSVDTNSLLEYRQRALTKFLTRVGEHPVLQTSSELQQFLEANEDEFNQMKNVKTKAKSGSSFSLFKSKGSTPEPEWITSHKKFIEKLDSSLKELRQRLQVMITKRKEMATGFMEYGKSFALVGTIEKEYDQSNTLAKNLLSVGQSAEQISKVTDDQAQKETMQVIETLTYYLGMCDSIRHTASQVEEARNEKDSAQSHLASLQAQKEKPNLKEDKRQILETQIEEGQLRVVQKTDRLNESEQSFKSDLERFDLERKIDFSCMLQSFLNLQIEYNQKLHEQWSQLIPQVNASIYEE</sequence>
<feature type="region of interest" description="Disordered" evidence="1">
    <location>
        <begin position="366"/>
        <end position="392"/>
    </location>
</feature>
<evidence type="ECO:0000256" key="1">
    <source>
        <dbReference type="SAM" id="MobiDB-lite"/>
    </source>
</evidence>
<dbReference type="Gene3D" id="1.20.1270.60">
    <property type="entry name" value="Arfaptin homology (AH) domain/BAR domain"/>
    <property type="match status" value="1"/>
</dbReference>
<dbReference type="GeneID" id="8857390"/>
<feature type="compositionally biased region" description="Low complexity" evidence="1">
    <location>
        <begin position="217"/>
        <end position="230"/>
    </location>
</feature>
<dbReference type="AlphaFoldDB" id="D2VCX2"/>
<organism evidence="5">
    <name type="scientific">Naegleria gruberi</name>
    <name type="common">Amoeba</name>
    <dbReference type="NCBI Taxonomy" id="5762"/>
    <lineage>
        <taxon>Eukaryota</taxon>
        <taxon>Discoba</taxon>
        <taxon>Heterolobosea</taxon>
        <taxon>Tetramitia</taxon>
        <taxon>Eutetramitia</taxon>
        <taxon>Vahlkampfiidae</taxon>
        <taxon>Naegleria</taxon>
    </lineage>
</organism>
<dbReference type="PANTHER" id="PTHR10555:SF170">
    <property type="entry name" value="FI18122P1"/>
    <property type="match status" value="1"/>
</dbReference>
<gene>
    <name evidence="4" type="ORF">NAEGRDRAFT_79472</name>
</gene>
<accession>D2VCX2</accession>
<feature type="region of interest" description="Disordered" evidence="1">
    <location>
        <begin position="197"/>
        <end position="230"/>
    </location>
</feature>
<dbReference type="KEGG" id="ngr:NAEGRDRAFT_79472"/>
<dbReference type="EMBL" id="GG738863">
    <property type="protein sequence ID" value="EFC45498.1"/>
    <property type="molecule type" value="Genomic_DNA"/>
</dbReference>
<evidence type="ECO:0000313" key="5">
    <source>
        <dbReference type="Proteomes" id="UP000006671"/>
    </source>
</evidence>
<dbReference type="InterPro" id="IPR015404">
    <property type="entry name" value="Vps5_C"/>
</dbReference>
<dbReference type="Gene3D" id="3.30.1520.10">
    <property type="entry name" value="Phox-like domain"/>
    <property type="match status" value="1"/>
</dbReference>
<feature type="compositionally biased region" description="Polar residues" evidence="1">
    <location>
        <begin position="197"/>
        <end position="211"/>
    </location>
</feature>
<feature type="domain" description="PX" evidence="3">
    <location>
        <begin position="404"/>
        <end position="529"/>
    </location>
</feature>
<protein>
    <submittedName>
        <fullName evidence="4">Phosphoinositide-binding protein</fullName>
    </submittedName>
</protein>
<dbReference type="InterPro" id="IPR036871">
    <property type="entry name" value="PX_dom_sf"/>
</dbReference>
<dbReference type="RefSeq" id="XP_002678242.1">
    <property type="nucleotide sequence ID" value="XM_002678196.1"/>
</dbReference>
<dbReference type="FunCoup" id="D2VCX2">
    <property type="interactions" value="488"/>
</dbReference>